<keyword evidence="5 8" id="KW-0456">Lyase</keyword>
<dbReference type="EMBL" id="CAJVPY010006274">
    <property type="protein sequence ID" value="CAG8659570.1"/>
    <property type="molecule type" value="Genomic_DNA"/>
</dbReference>
<comment type="catalytic activity">
    <reaction evidence="6 8">
        <text>hydrogencarbonate + H(+) = CO2 + H2O</text>
        <dbReference type="Rhea" id="RHEA:10748"/>
        <dbReference type="ChEBI" id="CHEBI:15377"/>
        <dbReference type="ChEBI" id="CHEBI:15378"/>
        <dbReference type="ChEBI" id="CHEBI:16526"/>
        <dbReference type="ChEBI" id="CHEBI:17544"/>
        <dbReference type="EC" id="4.2.1.1"/>
    </reaction>
</comment>
<evidence type="ECO:0000256" key="2">
    <source>
        <dbReference type="ARBA" id="ARBA00012925"/>
    </source>
</evidence>
<accession>A0A9N9H7N5</accession>
<feature type="binding site" evidence="7">
    <location>
        <position position="45"/>
    </location>
    <ligand>
        <name>Zn(2+)</name>
        <dbReference type="ChEBI" id="CHEBI:29105"/>
    </ligand>
</feature>
<dbReference type="Pfam" id="PF00484">
    <property type="entry name" value="Pro_CA"/>
    <property type="match status" value="1"/>
</dbReference>
<comment type="function">
    <text evidence="8">Reversible hydration of carbon dioxide.</text>
</comment>
<proteinExistence type="inferred from homology"/>
<evidence type="ECO:0000256" key="3">
    <source>
        <dbReference type="ARBA" id="ARBA00022723"/>
    </source>
</evidence>
<feature type="binding site" evidence="7">
    <location>
        <position position="43"/>
    </location>
    <ligand>
        <name>Zn(2+)</name>
        <dbReference type="ChEBI" id="CHEBI:29105"/>
    </ligand>
</feature>
<reference evidence="9" key="1">
    <citation type="submission" date="2021-06" db="EMBL/GenBank/DDBJ databases">
        <authorList>
            <person name="Kallberg Y."/>
            <person name="Tangrot J."/>
            <person name="Rosling A."/>
        </authorList>
    </citation>
    <scope>NUCLEOTIDE SEQUENCE</scope>
    <source>
        <strain evidence="9">MA453B</strain>
    </source>
</reference>
<dbReference type="InterPro" id="IPR001765">
    <property type="entry name" value="Carbonic_anhydrase"/>
</dbReference>
<dbReference type="GO" id="GO:0004089">
    <property type="term" value="F:carbonate dehydratase activity"/>
    <property type="evidence" value="ECO:0007669"/>
    <property type="project" value="UniProtKB-UniRule"/>
</dbReference>
<dbReference type="CDD" id="cd00883">
    <property type="entry name" value="beta_CA_cladeA"/>
    <property type="match status" value="1"/>
</dbReference>
<dbReference type="SUPFAM" id="SSF53056">
    <property type="entry name" value="beta-carbonic anhydrase, cab"/>
    <property type="match status" value="1"/>
</dbReference>
<evidence type="ECO:0000313" key="9">
    <source>
        <dbReference type="EMBL" id="CAG8659570.1"/>
    </source>
</evidence>
<dbReference type="PANTHER" id="PTHR11002">
    <property type="entry name" value="CARBONIC ANHYDRASE"/>
    <property type="match status" value="1"/>
</dbReference>
<evidence type="ECO:0000313" key="10">
    <source>
        <dbReference type="Proteomes" id="UP000789405"/>
    </source>
</evidence>
<comment type="caution">
    <text evidence="9">The sequence shown here is derived from an EMBL/GenBank/DDBJ whole genome shotgun (WGS) entry which is preliminary data.</text>
</comment>
<dbReference type="GO" id="GO:0008270">
    <property type="term" value="F:zinc ion binding"/>
    <property type="evidence" value="ECO:0007669"/>
    <property type="project" value="UniProtKB-UniRule"/>
</dbReference>
<dbReference type="InterPro" id="IPR036874">
    <property type="entry name" value="Carbonic_anhydrase_sf"/>
</dbReference>
<dbReference type="SMART" id="SM00947">
    <property type="entry name" value="Pro_CA"/>
    <property type="match status" value="1"/>
</dbReference>
<dbReference type="OrthoDB" id="10248475at2759"/>
<evidence type="ECO:0000256" key="6">
    <source>
        <dbReference type="ARBA" id="ARBA00048348"/>
    </source>
</evidence>
<evidence type="ECO:0000256" key="7">
    <source>
        <dbReference type="PIRSR" id="PIRSR601765-1"/>
    </source>
</evidence>
<name>A0A9N9H7N5_9GLOM</name>
<dbReference type="Gene3D" id="3.40.1050.10">
    <property type="entry name" value="Carbonic anhydrase"/>
    <property type="match status" value="1"/>
</dbReference>
<dbReference type="AlphaFoldDB" id="A0A9N9H7N5"/>
<evidence type="ECO:0000256" key="1">
    <source>
        <dbReference type="ARBA" id="ARBA00006217"/>
    </source>
</evidence>
<evidence type="ECO:0000256" key="8">
    <source>
        <dbReference type="RuleBase" id="RU003956"/>
    </source>
</evidence>
<keyword evidence="3 7" id="KW-0479">Metal-binding</keyword>
<dbReference type="Proteomes" id="UP000789405">
    <property type="component" value="Unassembled WGS sequence"/>
</dbReference>
<dbReference type="PANTHER" id="PTHR11002:SF76">
    <property type="entry name" value="CARBONIC ANHYDRASE"/>
    <property type="match status" value="1"/>
</dbReference>
<sequence length="168" mass="19085">MSEQIKELINRNQKWAESKKATDPDYFKNIAKGQKPKFIWIGCSDSRLPLEIITQSNIGEIFVLRNIANQVHTTDLSVLSVLEYAINHLHVKQIVICGNYVCGGVHASIKNNNDSVVDHWLQDLNEIYLSNKFQLNDKPSKERENLLAELNVKKQVCNLAATNIVQKA</sequence>
<evidence type="ECO:0000256" key="4">
    <source>
        <dbReference type="ARBA" id="ARBA00022833"/>
    </source>
</evidence>
<protein>
    <recommendedName>
        <fullName evidence="2 8">Carbonic anhydrase</fullName>
        <ecNumber evidence="2 8">4.2.1.1</ecNumber>
    </recommendedName>
    <alternativeName>
        <fullName evidence="8">Carbonate dehydratase</fullName>
    </alternativeName>
</protein>
<keyword evidence="4 7" id="KW-0862">Zinc</keyword>
<organism evidence="9 10">
    <name type="scientific">Dentiscutata erythropus</name>
    <dbReference type="NCBI Taxonomy" id="1348616"/>
    <lineage>
        <taxon>Eukaryota</taxon>
        <taxon>Fungi</taxon>
        <taxon>Fungi incertae sedis</taxon>
        <taxon>Mucoromycota</taxon>
        <taxon>Glomeromycotina</taxon>
        <taxon>Glomeromycetes</taxon>
        <taxon>Diversisporales</taxon>
        <taxon>Gigasporaceae</taxon>
        <taxon>Dentiscutata</taxon>
    </lineage>
</organism>
<comment type="cofactor">
    <cofactor evidence="7">
        <name>Zn(2+)</name>
        <dbReference type="ChEBI" id="CHEBI:29105"/>
    </cofactor>
    <text evidence="7">Binds 1 zinc ion per subunit.</text>
</comment>
<feature type="binding site" evidence="7">
    <location>
        <position position="102"/>
    </location>
    <ligand>
        <name>Zn(2+)</name>
        <dbReference type="ChEBI" id="CHEBI:29105"/>
    </ligand>
</feature>
<comment type="similarity">
    <text evidence="1 8">Belongs to the beta-class carbonic anhydrase family.</text>
</comment>
<evidence type="ECO:0000256" key="5">
    <source>
        <dbReference type="ARBA" id="ARBA00023239"/>
    </source>
</evidence>
<keyword evidence="10" id="KW-1185">Reference proteome</keyword>
<gene>
    <name evidence="9" type="ORF">DERYTH_LOCUS10637</name>
</gene>
<dbReference type="EC" id="4.2.1.1" evidence="2 8"/>